<feature type="binding site" evidence="5">
    <location>
        <begin position="146"/>
        <end position="147"/>
    </location>
    <ligand>
        <name>pyridoxal 5'-phosphate</name>
        <dbReference type="ChEBI" id="CHEBI:597326"/>
    </ligand>
</feature>
<evidence type="ECO:0000256" key="3">
    <source>
        <dbReference type="ARBA" id="ARBA00022898"/>
    </source>
</evidence>
<dbReference type="NCBIfam" id="TIGR02539">
    <property type="entry name" value="SepCysS"/>
    <property type="match status" value="1"/>
</dbReference>
<feature type="modified residue" description="N6-(pyridoxal phosphate)lysine" evidence="5">
    <location>
        <position position="277"/>
    </location>
</feature>
<dbReference type="GO" id="GO:0043766">
    <property type="term" value="F:Sep-tRNA:Cys-tRNA synthase activity"/>
    <property type="evidence" value="ECO:0007669"/>
    <property type="project" value="UniProtKB-UniRule"/>
</dbReference>
<protein>
    <recommendedName>
        <fullName evidence="5">O-phospho-L-seryl-tRNA:Cys-tRNA synthase</fullName>
        <ecNumber evidence="5">2.5.1.73</ecNumber>
    </recommendedName>
    <alternativeName>
        <fullName evidence="5">Sep-tRNA:Cys-tRNA synthase</fullName>
        <shortName evidence="5">SepCysS</shortName>
    </alternativeName>
</protein>
<dbReference type="SUPFAM" id="SSF53383">
    <property type="entry name" value="PLP-dependent transferases"/>
    <property type="match status" value="1"/>
</dbReference>
<dbReference type="RefSeq" id="WP_109969485.1">
    <property type="nucleotide sequence ID" value="NZ_CP176093.1"/>
</dbReference>
<keyword evidence="7" id="KW-1185">Reference proteome</keyword>
<evidence type="ECO:0000256" key="2">
    <source>
        <dbReference type="ARBA" id="ARBA00022679"/>
    </source>
</evidence>
<evidence type="ECO:0000256" key="4">
    <source>
        <dbReference type="ARBA" id="ARBA00022917"/>
    </source>
</evidence>
<comment type="cofactor">
    <cofactor evidence="1 5">
        <name>pyridoxal 5'-phosphate</name>
        <dbReference type="ChEBI" id="CHEBI:597326"/>
    </cofactor>
</comment>
<keyword evidence="4 5" id="KW-0648">Protein biosynthesis</keyword>
<dbReference type="GO" id="GO:0006412">
    <property type="term" value="P:translation"/>
    <property type="evidence" value="ECO:0007669"/>
    <property type="project" value="UniProtKB-KW"/>
</dbReference>
<gene>
    <name evidence="6" type="primary">pscS</name>
    <name evidence="6" type="ORF">DK846_13515</name>
</gene>
<dbReference type="Gene3D" id="3.40.640.10">
    <property type="entry name" value="Type I PLP-dependent aspartate aminotransferase-like (Major domain)"/>
    <property type="match status" value="1"/>
</dbReference>
<comment type="similarity">
    <text evidence="5">Belongs to the SepCysS family.</text>
</comment>
<dbReference type="InterPro" id="IPR015421">
    <property type="entry name" value="PyrdxlP-dep_Trfase_major"/>
</dbReference>
<comment type="catalytic activity">
    <reaction evidence="5">
        <text>O-phospho-L-seryl-tRNA(Cys) + hydrogen sulfide + H(+) = L-cysteinyl-tRNA(Cys) + phosphate</text>
        <dbReference type="Rhea" id="RHEA:25686"/>
        <dbReference type="Rhea" id="RHEA-COMP:9679"/>
        <dbReference type="Rhea" id="RHEA-COMP:9719"/>
        <dbReference type="ChEBI" id="CHEBI:15378"/>
        <dbReference type="ChEBI" id="CHEBI:29919"/>
        <dbReference type="ChEBI" id="CHEBI:43474"/>
        <dbReference type="ChEBI" id="CHEBI:78517"/>
        <dbReference type="ChEBI" id="CHEBI:78551"/>
        <dbReference type="EC" id="2.5.1.73"/>
    </reaction>
</comment>
<dbReference type="NCBIfam" id="NF006810">
    <property type="entry name" value="PRK09331.1"/>
    <property type="match status" value="1"/>
</dbReference>
<dbReference type="AlphaFoldDB" id="A0A2V2N648"/>
<dbReference type="Proteomes" id="UP000245657">
    <property type="component" value="Unassembled WGS sequence"/>
</dbReference>
<dbReference type="InterPro" id="IPR013375">
    <property type="entry name" value="Sep_Cys-tRNA_synth_arc"/>
</dbReference>
<dbReference type="EMBL" id="QGMY01000009">
    <property type="protein sequence ID" value="PWR70991.1"/>
    <property type="molecule type" value="Genomic_DNA"/>
</dbReference>
<comment type="function">
    <text evidence="5">Converts O-phospho-L-seryl-tRNA(Cys) (Sep-tRNA(Cys)) to L-cysteinyl-tRNA(Cys) (Cys-tRNA(Cys)).</text>
</comment>
<dbReference type="OrthoDB" id="5817at2157"/>
<dbReference type="PANTHER" id="PTHR43586">
    <property type="entry name" value="CYSTEINE DESULFURASE"/>
    <property type="match status" value="1"/>
</dbReference>
<name>A0A2V2N648_9EURY</name>
<dbReference type="GeneID" id="97547358"/>
<organism evidence="6 7">
    <name type="scientific">Methanospirillum lacunae</name>
    <dbReference type="NCBI Taxonomy" id="668570"/>
    <lineage>
        <taxon>Archaea</taxon>
        <taxon>Methanobacteriati</taxon>
        <taxon>Methanobacteriota</taxon>
        <taxon>Stenosarchaea group</taxon>
        <taxon>Methanomicrobia</taxon>
        <taxon>Methanomicrobiales</taxon>
        <taxon>Methanospirillaceae</taxon>
        <taxon>Methanospirillum</taxon>
    </lineage>
</organism>
<comment type="subunit">
    <text evidence="5">Homodimer. Interacts with SepRS.</text>
</comment>
<evidence type="ECO:0000313" key="7">
    <source>
        <dbReference type="Proteomes" id="UP000245657"/>
    </source>
</evidence>
<evidence type="ECO:0000256" key="1">
    <source>
        <dbReference type="ARBA" id="ARBA00001933"/>
    </source>
</evidence>
<dbReference type="HAMAP" id="MF_01675">
    <property type="entry name" value="Sep_Cys_tRNA_synth"/>
    <property type="match status" value="1"/>
</dbReference>
<comment type="caution">
    <text evidence="6">The sequence shown here is derived from an EMBL/GenBank/DDBJ whole genome shotgun (WGS) entry which is preliminary data.</text>
</comment>
<evidence type="ECO:0000313" key="6">
    <source>
        <dbReference type="EMBL" id="PWR70991.1"/>
    </source>
</evidence>
<dbReference type="EC" id="2.5.1.73" evidence="5"/>
<dbReference type="InterPro" id="IPR008829">
    <property type="entry name" value="SepSecS/SepCysS"/>
</dbReference>
<sequence length="455" mass="50107">MEKNTDLIFAALFKLEEARQVIRDGLPSGLNQQEEMQLKEKISELKGIIQALETGTTGKKPGRIAGSIEVRTREEENINIQPIQAAGRLTLAARQAIIAYGDGYSTCDACRKPFRLDKISKPPIADFHTQLAQFVNMDQARVVPGARRGFQAVAQTVVEKGDSVIVSAFAHYTEFLAVEGAGGVVKEVPLNKDNIITADATAEKIEQVKLETGKLPTLVMIDHYDYQLANEHDVKGIAKVAHSYDIPFLYNGAYTVGVMPVDGKAVGADFVVGSGHKSMASPAPSGVLATTSEWADKVFRTTQMVGDVTKRKFGIKEVEMVGCTLMGSNLIAMMASFPEVKERTLHWDDEIKKINFFVDRLLTIDGSKVLSEYPRKHALTKVDTTGSFDRIAAIHKRRGFFLSDALSAKGIVGEFAGATRTWKLSTYGLSWEKVRYLADTFTEIAEHYELPITKQ</sequence>
<reference evidence="6 7" key="1">
    <citation type="submission" date="2018-05" db="EMBL/GenBank/DDBJ databases">
        <title>Draft genome of Methanospirillum lacunae Ki8-1.</title>
        <authorList>
            <person name="Dueholm M.S."/>
            <person name="Nielsen P.H."/>
            <person name="Bakmann L.F."/>
            <person name="Otzen D.E."/>
        </authorList>
    </citation>
    <scope>NUCLEOTIDE SEQUENCE [LARGE SCALE GENOMIC DNA]</scope>
    <source>
        <strain evidence="6 7">Ki8-1</strain>
    </source>
</reference>
<dbReference type="Pfam" id="PF05889">
    <property type="entry name" value="SepSecS"/>
    <property type="match status" value="1"/>
</dbReference>
<dbReference type="PANTHER" id="PTHR43586:SF3">
    <property type="entry name" value="O-PHOSPHO-L-SERYL-TRNA:CYS-TRNA SYNTHASE"/>
    <property type="match status" value="1"/>
</dbReference>
<keyword evidence="2 5" id="KW-0808">Transferase</keyword>
<dbReference type="InterPro" id="IPR015422">
    <property type="entry name" value="PyrdxlP-dep_Trfase_small"/>
</dbReference>
<dbReference type="InterPro" id="IPR015424">
    <property type="entry name" value="PyrdxlP-dep_Trfase"/>
</dbReference>
<proteinExistence type="inferred from homology"/>
<dbReference type="Gene3D" id="3.90.1150.10">
    <property type="entry name" value="Aspartate Aminotransferase, domain 1"/>
    <property type="match status" value="1"/>
</dbReference>
<feature type="binding site" evidence="5">
    <location>
        <begin position="274"/>
        <end position="276"/>
    </location>
    <ligand>
        <name>pyridoxal 5'-phosphate</name>
        <dbReference type="ChEBI" id="CHEBI:597326"/>
    </ligand>
</feature>
<accession>A0A2V2N648</accession>
<feature type="binding site" evidence="5">
    <location>
        <position position="251"/>
    </location>
    <ligand>
        <name>pyridoxal 5'-phosphate</name>
        <dbReference type="ChEBI" id="CHEBI:597326"/>
    </ligand>
</feature>
<keyword evidence="3 5" id="KW-0663">Pyridoxal phosphate</keyword>
<evidence type="ECO:0000256" key="5">
    <source>
        <dbReference type="HAMAP-Rule" id="MF_01675"/>
    </source>
</evidence>